<evidence type="ECO:0000313" key="1">
    <source>
        <dbReference type="EMBL" id="SOB72245.1"/>
    </source>
</evidence>
<dbReference type="InterPro" id="IPR053842">
    <property type="entry name" value="NikA-like"/>
</dbReference>
<proteinExistence type="predicted"/>
<protein>
    <submittedName>
        <fullName evidence="1">Arc-type ribbon-helix-helix</fullName>
    </submittedName>
</protein>
<evidence type="ECO:0000313" key="2">
    <source>
        <dbReference type="Proteomes" id="UP000217549"/>
    </source>
</evidence>
<dbReference type="Pfam" id="PF21983">
    <property type="entry name" value="NikA-like"/>
    <property type="match status" value="1"/>
</dbReference>
<organism evidence="1 2">
    <name type="scientific">Anaerobutyricum hallii</name>
    <dbReference type="NCBI Taxonomy" id="39488"/>
    <lineage>
        <taxon>Bacteria</taxon>
        <taxon>Bacillati</taxon>
        <taxon>Bacillota</taxon>
        <taxon>Clostridia</taxon>
        <taxon>Lachnospirales</taxon>
        <taxon>Lachnospiraceae</taxon>
        <taxon>Anaerobutyricum</taxon>
    </lineage>
</organism>
<gene>
    <name evidence="1" type="ORF">EHLA_1526</name>
</gene>
<sequence length="128" mass="14638">MRTENKDKELNHRHFVAVRLTDVELNLLDQGAACFSISRSEYLRKLLLEKQINHQIEVVADMNDLRKLVSEYGKIGSNLNQIAKHFNSGGSQSRAIENEIHQCITDLFQLRKEVLKLAGGMNGNRKAY</sequence>
<accession>A0A285PW46</accession>
<dbReference type="EMBL" id="LT907978">
    <property type="protein sequence ID" value="SOB72245.1"/>
    <property type="molecule type" value="Genomic_DNA"/>
</dbReference>
<reference evidence="2" key="1">
    <citation type="submission" date="2017-09" db="EMBL/GenBank/DDBJ databases">
        <authorList>
            <person name="Shetty A S."/>
        </authorList>
    </citation>
    <scope>NUCLEOTIDE SEQUENCE [LARGE SCALE GENOMIC DNA]</scope>
</reference>
<dbReference type="KEGG" id="ehl:EHLA_1526"/>
<keyword evidence="2" id="KW-1185">Reference proteome</keyword>
<name>A0A285PW46_9FIRM</name>
<dbReference type="Proteomes" id="UP000217549">
    <property type="component" value="Chromosome I"/>
</dbReference>
<dbReference type="AlphaFoldDB" id="A0A285PW46"/>
<dbReference type="RefSeq" id="WP_096240089.1">
    <property type="nucleotide sequence ID" value="NZ_LT907978.1"/>
</dbReference>